<protein>
    <submittedName>
        <fullName evidence="6">3',5'-cyclic-AMP phosphodiesterase</fullName>
        <ecNumber evidence="6">3.1.4.53</ecNumber>
    </submittedName>
</protein>
<dbReference type="PANTHER" id="PTHR42988:SF2">
    <property type="entry name" value="CYCLIC NUCLEOTIDE PHOSPHODIESTERASE CBUA0032-RELATED"/>
    <property type="match status" value="1"/>
</dbReference>
<dbReference type="Proteomes" id="UP001620597">
    <property type="component" value="Unassembled WGS sequence"/>
</dbReference>
<dbReference type="Gene3D" id="3.60.21.10">
    <property type="match status" value="1"/>
</dbReference>
<evidence type="ECO:0000256" key="4">
    <source>
        <dbReference type="ARBA" id="ARBA00025742"/>
    </source>
</evidence>
<dbReference type="CDD" id="cd07402">
    <property type="entry name" value="MPP_GpdQ"/>
    <property type="match status" value="1"/>
</dbReference>
<organism evidence="6 7">
    <name type="scientific">Oceanobacter antarcticus</name>
    <dbReference type="NCBI Taxonomy" id="3133425"/>
    <lineage>
        <taxon>Bacteria</taxon>
        <taxon>Pseudomonadati</taxon>
        <taxon>Pseudomonadota</taxon>
        <taxon>Gammaproteobacteria</taxon>
        <taxon>Oceanospirillales</taxon>
        <taxon>Oceanospirillaceae</taxon>
        <taxon>Oceanobacter</taxon>
    </lineage>
</organism>
<gene>
    <name evidence="6" type="primary">cpdA</name>
    <name evidence="6" type="ORF">WG929_14535</name>
</gene>
<dbReference type="InterPro" id="IPR050884">
    <property type="entry name" value="CNP_phosphodiesterase-III"/>
</dbReference>
<dbReference type="InterPro" id="IPR026575">
    <property type="entry name" value="GpdQ/CpdA-like"/>
</dbReference>
<dbReference type="InterPro" id="IPR004843">
    <property type="entry name" value="Calcineurin-like_PHP"/>
</dbReference>
<evidence type="ECO:0000313" key="7">
    <source>
        <dbReference type="Proteomes" id="UP001620597"/>
    </source>
</evidence>
<keyword evidence="3" id="KW-0408">Iron</keyword>
<evidence type="ECO:0000256" key="2">
    <source>
        <dbReference type="ARBA" id="ARBA00022801"/>
    </source>
</evidence>
<dbReference type="EMBL" id="JBBKTX010000018">
    <property type="protein sequence ID" value="MFK4753630.1"/>
    <property type="molecule type" value="Genomic_DNA"/>
</dbReference>
<dbReference type="InterPro" id="IPR029052">
    <property type="entry name" value="Metallo-depent_PP-like"/>
</dbReference>
<evidence type="ECO:0000313" key="6">
    <source>
        <dbReference type="EMBL" id="MFK4753630.1"/>
    </source>
</evidence>
<evidence type="ECO:0000259" key="5">
    <source>
        <dbReference type="Pfam" id="PF00149"/>
    </source>
</evidence>
<keyword evidence="7" id="KW-1185">Reference proteome</keyword>
<dbReference type="EC" id="3.1.4.53" evidence="6"/>
<dbReference type="RefSeq" id="WP_416206652.1">
    <property type="nucleotide sequence ID" value="NZ_JBBKTX010000018.1"/>
</dbReference>
<keyword evidence="2 6" id="KW-0378">Hydrolase</keyword>
<name>A0ABW8NKY4_9GAMM</name>
<sequence length="268" mass="30185">MVFFDRASTFRLIQITDTHLSATKDGHLLGMNTLDSLRCVLDIIRADHQDMDALLVTGDLSQDGSSESYRYLKAELEPFAVPSFWIPGNHDDLDSMAAVTDGTGLQDRILRTPHWQVVMLDSRVAGKVHGELSDTELARLESALSEAPELHTLVCFHHHPVSMQCRWIDTIGLRNSAELMSVVSRFANVRGLLWGHVHQQSDQMVGDLRLLSTPSTCVQFAPNTVEFTIDRLSPGFRWLDLLPDGQIETDIKRVEHIEFEVDYSVKGY</sequence>
<feature type="domain" description="Calcineurin-like phosphoesterase" evidence="5">
    <location>
        <begin position="10"/>
        <end position="199"/>
    </location>
</feature>
<accession>A0ABW8NKY4</accession>
<keyword evidence="1" id="KW-0479">Metal-binding</keyword>
<dbReference type="PANTHER" id="PTHR42988">
    <property type="entry name" value="PHOSPHOHYDROLASE"/>
    <property type="match status" value="1"/>
</dbReference>
<comment type="caution">
    <text evidence="6">The sequence shown here is derived from an EMBL/GenBank/DDBJ whole genome shotgun (WGS) entry which is preliminary data.</text>
</comment>
<proteinExistence type="inferred from homology"/>
<evidence type="ECO:0000256" key="1">
    <source>
        <dbReference type="ARBA" id="ARBA00022723"/>
    </source>
</evidence>
<dbReference type="GO" id="GO:0004115">
    <property type="term" value="F:3',5'-cyclic-AMP phosphodiesterase activity"/>
    <property type="evidence" value="ECO:0007669"/>
    <property type="project" value="UniProtKB-EC"/>
</dbReference>
<dbReference type="SUPFAM" id="SSF56300">
    <property type="entry name" value="Metallo-dependent phosphatases"/>
    <property type="match status" value="1"/>
</dbReference>
<dbReference type="NCBIfam" id="NF008359">
    <property type="entry name" value="PRK11148.1"/>
    <property type="match status" value="1"/>
</dbReference>
<dbReference type="Pfam" id="PF00149">
    <property type="entry name" value="Metallophos"/>
    <property type="match status" value="1"/>
</dbReference>
<comment type="similarity">
    <text evidence="4">Belongs to the cyclic nucleotide phosphodiesterase class-III family.</text>
</comment>
<reference evidence="6 7" key="1">
    <citation type="submission" date="2024-03" db="EMBL/GenBank/DDBJ databases">
        <title>High-quality draft genome sequence of Oceanobacter sp. wDCs-4.</title>
        <authorList>
            <person name="Dong C."/>
        </authorList>
    </citation>
    <scope>NUCLEOTIDE SEQUENCE [LARGE SCALE GENOMIC DNA]</scope>
    <source>
        <strain evidence="7">wDCs-4</strain>
    </source>
</reference>
<evidence type="ECO:0000256" key="3">
    <source>
        <dbReference type="ARBA" id="ARBA00023004"/>
    </source>
</evidence>